<name>A0AAN7Z425_9PEZI</name>
<dbReference type="Proteomes" id="UP001305414">
    <property type="component" value="Unassembled WGS sequence"/>
</dbReference>
<evidence type="ECO:0000313" key="1">
    <source>
        <dbReference type="EMBL" id="KAK5626258.1"/>
    </source>
</evidence>
<evidence type="ECO:0000313" key="2">
    <source>
        <dbReference type="Proteomes" id="UP001305414"/>
    </source>
</evidence>
<organism evidence="1 2">
    <name type="scientific">Xylaria bambusicola</name>
    <dbReference type="NCBI Taxonomy" id="326684"/>
    <lineage>
        <taxon>Eukaryota</taxon>
        <taxon>Fungi</taxon>
        <taxon>Dikarya</taxon>
        <taxon>Ascomycota</taxon>
        <taxon>Pezizomycotina</taxon>
        <taxon>Sordariomycetes</taxon>
        <taxon>Xylariomycetidae</taxon>
        <taxon>Xylariales</taxon>
        <taxon>Xylariaceae</taxon>
        <taxon>Xylaria</taxon>
    </lineage>
</organism>
<gene>
    <name evidence="1" type="ORF">RRF57_001973</name>
</gene>
<reference evidence="1 2" key="1">
    <citation type="submission" date="2023-10" db="EMBL/GenBank/DDBJ databases">
        <title>Draft genome sequence of Xylaria bambusicola isolate GMP-LS, the root and basal stem rot pathogen of sugarcane in Indonesia.</title>
        <authorList>
            <person name="Selvaraj P."/>
            <person name="Muralishankar V."/>
            <person name="Muruganantham S."/>
            <person name="Sp S."/>
            <person name="Haryani S."/>
            <person name="Lau K.J.X."/>
            <person name="Naqvi N.I."/>
        </authorList>
    </citation>
    <scope>NUCLEOTIDE SEQUENCE [LARGE SCALE GENOMIC DNA]</scope>
    <source>
        <strain evidence="1">GMP-LS</strain>
    </source>
</reference>
<comment type="caution">
    <text evidence="1">The sequence shown here is derived from an EMBL/GenBank/DDBJ whole genome shotgun (WGS) entry which is preliminary data.</text>
</comment>
<protein>
    <submittedName>
        <fullName evidence="1">Uncharacterized protein</fullName>
    </submittedName>
</protein>
<proteinExistence type="predicted"/>
<sequence length="93" mass="10443">MARNTKTTSCRGRMGGRMLIISVRFDNKGVTWNVTNKARTEPFALGPRLGNGVRDQPEPEPFPTCLHVKNENVINGLKNVGCRKYADKGRRSR</sequence>
<keyword evidence="2" id="KW-1185">Reference proteome</keyword>
<dbReference type="AlphaFoldDB" id="A0AAN7Z425"/>
<dbReference type="EMBL" id="JAWHQM010000003">
    <property type="protein sequence ID" value="KAK5626258.1"/>
    <property type="molecule type" value="Genomic_DNA"/>
</dbReference>
<accession>A0AAN7Z425</accession>